<evidence type="ECO:0000256" key="8">
    <source>
        <dbReference type="ARBA" id="ARBA00047380"/>
    </source>
</evidence>
<comment type="catalytic activity">
    <reaction evidence="8 10">
        <text>L-aspartyl-tRNA(Asn) + L-glutamine + ATP + H2O = L-asparaginyl-tRNA(Asn) + L-glutamate + ADP + phosphate + 2 H(+)</text>
        <dbReference type="Rhea" id="RHEA:14513"/>
        <dbReference type="Rhea" id="RHEA-COMP:9674"/>
        <dbReference type="Rhea" id="RHEA-COMP:9677"/>
        <dbReference type="ChEBI" id="CHEBI:15377"/>
        <dbReference type="ChEBI" id="CHEBI:15378"/>
        <dbReference type="ChEBI" id="CHEBI:29985"/>
        <dbReference type="ChEBI" id="CHEBI:30616"/>
        <dbReference type="ChEBI" id="CHEBI:43474"/>
        <dbReference type="ChEBI" id="CHEBI:58359"/>
        <dbReference type="ChEBI" id="CHEBI:78515"/>
        <dbReference type="ChEBI" id="CHEBI:78516"/>
        <dbReference type="ChEBI" id="CHEBI:456216"/>
    </reaction>
</comment>
<dbReference type="InterPro" id="IPR014746">
    <property type="entry name" value="Gln_synth/guanido_kin_cat_dom"/>
</dbReference>
<keyword evidence="5 10" id="KW-0067">ATP-binding</keyword>
<dbReference type="HAMAP" id="MF_00121">
    <property type="entry name" value="GatB"/>
    <property type="match status" value="1"/>
</dbReference>
<dbReference type="SMART" id="SM00845">
    <property type="entry name" value="GatB_Yqey"/>
    <property type="match status" value="1"/>
</dbReference>
<evidence type="ECO:0000256" key="3">
    <source>
        <dbReference type="ARBA" id="ARBA00022598"/>
    </source>
</evidence>
<dbReference type="Pfam" id="PF02934">
    <property type="entry name" value="GatB_N"/>
    <property type="match status" value="1"/>
</dbReference>
<evidence type="ECO:0000256" key="5">
    <source>
        <dbReference type="ARBA" id="ARBA00022840"/>
    </source>
</evidence>
<dbReference type="Proteomes" id="UP000257323">
    <property type="component" value="Unassembled WGS sequence"/>
</dbReference>
<gene>
    <name evidence="10" type="primary">gatB</name>
    <name evidence="12" type="ORF">OP8BY_1686</name>
</gene>
<dbReference type="NCBIfam" id="TIGR00133">
    <property type="entry name" value="gatB"/>
    <property type="match status" value="1"/>
</dbReference>
<comment type="catalytic activity">
    <reaction evidence="9 10">
        <text>L-glutamyl-tRNA(Gln) + L-glutamine + ATP + H2O = L-glutaminyl-tRNA(Gln) + L-glutamate + ADP + phosphate + H(+)</text>
        <dbReference type="Rhea" id="RHEA:17521"/>
        <dbReference type="Rhea" id="RHEA-COMP:9681"/>
        <dbReference type="Rhea" id="RHEA-COMP:9684"/>
        <dbReference type="ChEBI" id="CHEBI:15377"/>
        <dbReference type="ChEBI" id="CHEBI:15378"/>
        <dbReference type="ChEBI" id="CHEBI:29985"/>
        <dbReference type="ChEBI" id="CHEBI:30616"/>
        <dbReference type="ChEBI" id="CHEBI:43474"/>
        <dbReference type="ChEBI" id="CHEBI:58359"/>
        <dbReference type="ChEBI" id="CHEBI:78520"/>
        <dbReference type="ChEBI" id="CHEBI:78521"/>
        <dbReference type="ChEBI" id="CHEBI:456216"/>
    </reaction>
</comment>
<protein>
    <recommendedName>
        <fullName evidence="10">Aspartyl/glutamyl-tRNA(Asn/Gln) amidotransferase subunit B</fullName>
        <shortName evidence="10">Asp/Glu-ADT subunit B</shortName>
        <ecNumber evidence="10">6.3.5.-</ecNumber>
    </recommendedName>
</protein>
<sequence>MKYETIIGLEIHAQLLTRTKLFCRCSTEFGRTPNTLTCPVCLGLPGSLPVINREAVRMAIKLALALEARINFKSIFSRKNYFYPDLPKGYQITQYHLPVAENGRLLIDVNGSRKAIGIERINLEEDAGKSLHEGFPDSAEKTYLDFNRCGVPLLEIVGRPDLRSPEEAVEFVQNLRTILQYLEICDGNMEEGSLRCDANLSVRPAGSTEFGTKTEVKNLNSFRFLARALEYEASRQVEALERGEKIIQETRGWDASANRTVPQRSKEEAHDYRYFPEPDLPPLIISEDWVREVSAGLPELPQAKIDRFIRDYQLPVYDARILTGSRALADYFEKVAGLSGSPKQASNWIMREVLQYLKEKNLSPENFPLPAESLAELIKMVENQEITITMAKEKVFPEMVRRSLEEPKSAEVPVPTLELKVAACDPRVITEELGLKKIGDEQALQNIIEEVLEKNPGPVKQYLEGKVQVLGFLLGQVMKASKGQADPQRVQPLLRQALDKLAKK</sequence>
<dbReference type="GO" id="GO:0005524">
    <property type="term" value="F:ATP binding"/>
    <property type="evidence" value="ECO:0007669"/>
    <property type="project" value="UniProtKB-KW"/>
</dbReference>
<dbReference type="SUPFAM" id="SSF55931">
    <property type="entry name" value="Glutamine synthetase/guanido kinase"/>
    <property type="match status" value="1"/>
</dbReference>
<dbReference type="FunFam" id="1.10.10.410:FF:000001">
    <property type="entry name" value="Aspartyl/glutamyl-tRNA(Asn/Gln) amidotransferase subunit B"/>
    <property type="match status" value="1"/>
</dbReference>
<dbReference type="SUPFAM" id="SSF89095">
    <property type="entry name" value="GatB/YqeY motif"/>
    <property type="match status" value="1"/>
</dbReference>
<accession>A0A3E2BP60</accession>
<evidence type="ECO:0000313" key="12">
    <source>
        <dbReference type="EMBL" id="RFT16508.1"/>
    </source>
</evidence>
<evidence type="ECO:0000256" key="7">
    <source>
        <dbReference type="ARBA" id="ARBA00024799"/>
    </source>
</evidence>
<keyword evidence="12" id="KW-0808">Transferase</keyword>
<dbReference type="GO" id="GO:0050567">
    <property type="term" value="F:glutaminyl-tRNA synthase (glutamine-hydrolyzing) activity"/>
    <property type="evidence" value="ECO:0007669"/>
    <property type="project" value="UniProtKB-UniRule"/>
</dbReference>
<dbReference type="InterPro" id="IPR004413">
    <property type="entry name" value="GatB"/>
</dbReference>
<evidence type="ECO:0000256" key="9">
    <source>
        <dbReference type="ARBA" id="ARBA00047913"/>
    </source>
</evidence>
<comment type="caution">
    <text evidence="12">The sequence shown here is derived from an EMBL/GenBank/DDBJ whole genome shotgun (WGS) entry which is preliminary data.</text>
</comment>
<dbReference type="NCBIfam" id="NF004014">
    <property type="entry name" value="PRK05477.1-4"/>
    <property type="match status" value="1"/>
</dbReference>
<name>A0A3E2BP60_9BACT</name>
<dbReference type="GO" id="GO:0016740">
    <property type="term" value="F:transferase activity"/>
    <property type="evidence" value="ECO:0007669"/>
    <property type="project" value="UniProtKB-KW"/>
</dbReference>
<keyword evidence="6 10" id="KW-0648">Protein biosynthesis</keyword>
<dbReference type="InterPro" id="IPR017959">
    <property type="entry name" value="Asn/Gln-tRNA_amidoTrfase_suB/E"/>
</dbReference>
<evidence type="ECO:0000313" key="13">
    <source>
        <dbReference type="Proteomes" id="UP000257323"/>
    </source>
</evidence>
<dbReference type="NCBIfam" id="NF004012">
    <property type="entry name" value="PRK05477.1-2"/>
    <property type="match status" value="1"/>
</dbReference>
<comment type="function">
    <text evidence="7 10">Allows the formation of correctly charged Asn-tRNA(Asn) or Gln-tRNA(Gln) through the transamidation of misacylated Asp-tRNA(Asn) or Glu-tRNA(Gln) in organisms which lack either or both of asparaginyl-tRNA or glutaminyl-tRNA synthetases. The reaction takes place in the presence of glutamine and ATP through an activated phospho-Asp-tRNA(Asn) or phospho-Glu-tRNA(Gln).</text>
</comment>
<dbReference type="InterPro" id="IPR042114">
    <property type="entry name" value="GatB_C_1"/>
</dbReference>
<dbReference type="FunFam" id="1.10.150.380:FF:000001">
    <property type="entry name" value="Aspartyl/glutamyl-tRNA(Asn/Gln) amidotransferase subunit B"/>
    <property type="match status" value="1"/>
</dbReference>
<dbReference type="InterPro" id="IPR018027">
    <property type="entry name" value="Asn/Gln_amidotransferase"/>
</dbReference>
<dbReference type="Gene3D" id="1.10.10.410">
    <property type="match status" value="1"/>
</dbReference>
<evidence type="ECO:0000256" key="10">
    <source>
        <dbReference type="HAMAP-Rule" id="MF_00121"/>
    </source>
</evidence>
<comment type="similarity">
    <text evidence="1 10">Belongs to the GatB/GatE family. GatB subfamily.</text>
</comment>
<dbReference type="InterPro" id="IPR023168">
    <property type="entry name" value="GatB_Yqey_C_2"/>
</dbReference>
<evidence type="ECO:0000259" key="11">
    <source>
        <dbReference type="SMART" id="SM00845"/>
    </source>
</evidence>
<proteinExistence type="inferred from homology"/>
<evidence type="ECO:0000256" key="1">
    <source>
        <dbReference type="ARBA" id="ARBA00005306"/>
    </source>
</evidence>
<keyword evidence="4 10" id="KW-0547">Nucleotide-binding</keyword>
<dbReference type="EMBL" id="QUAH01000003">
    <property type="protein sequence ID" value="RFT16508.1"/>
    <property type="molecule type" value="Genomic_DNA"/>
</dbReference>
<reference evidence="12 13" key="1">
    <citation type="submission" date="2018-08" db="EMBL/GenBank/DDBJ databases">
        <title>Genome analysis of the thermophilic bacterium of the candidate phylum Aminicenantes from deep subsurface aquifer revealed its physiology and ecological role.</title>
        <authorList>
            <person name="Kadnikov V.V."/>
            <person name="Mardanov A.V."/>
            <person name="Beletsky A.V."/>
            <person name="Karnachuk O.V."/>
            <person name="Ravin N.V."/>
        </authorList>
    </citation>
    <scope>NUCLEOTIDE SEQUENCE [LARGE SCALE GENOMIC DNA]</scope>
    <source>
        <strain evidence="12">BY38</strain>
    </source>
</reference>
<dbReference type="GO" id="GO:0006412">
    <property type="term" value="P:translation"/>
    <property type="evidence" value="ECO:0007669"/>
    <property type="project" value="UniProtKB-UniRule"/>
</dbReference>
<dbReference type="PANTHER" id="PTHR11659">
    <property type="entry name" value="GLUTAMYL-TRNA GLN AMIDOTRANSFERASE SUBUNIT B MITOCHONDRIAL AND PROKARYOTIC PET112-RELATED"/>
    <property type="match status" value="1"/>
</dbReference>
<comment type="subunit">
    <text evidence="2 10">Heterotrimer of A, B and C subunits.</text>
</comment>
<dbReference type="Pfam" id="PF02637">
    <property type="entry name" value="GatB_Yqey"/>
    <property type="match status" value="1"/>
</dbReference>
<evidence type="ECO:0000256" key="4">
    <source>
        <dbReference type="ARBA" id="ARBA00022741"/>
    </source>
</evidence>
<feature type="domain" description="Asn/Gln amidotransferase" evidence="11">
    <location>
        <begin position="330"/>
        <end position="498"/>
    </location>
</feature>
<dbReference type="EC" id="6.3.5.-" evidence="10"/>
<organism evidence="12 13">
    <name type="scientific">Candidatus Saccharicenans subterraneus</name>
    <dbReference type="NCBI Taxonomy" id="2508984"/>
    <lineage>
        <taxon>Bacteria</taxon>
        <taxon>Candidatus Aminicenantota</taxon>
        <taxon>Candidatus Aminicenantia</taxon>
        <taxon>Candidatus Aminicenantales</taxon>
        <taxon>Candidatus Saccharicenantaceae</taxon>
        <taxon>Candidatus Saccharicenans</taxon>
    </lineage>
</organism>
<dbReference type="InterPro" id="IPR003789">
    <property type="entry name" value="Asn/Gln_tRNA_amidoTrase-B-like"/>
</dbReference>
<dbReference type="Gene3D" id="1.10.150.380">
    <property type="entry name" value="GatB domain, N-terminal subdomain"/>
    <property type="match status" value="1"/>
</dbReference>
<dbReference type="GO" id="GO:0050566">
    <property type="term" value="F:asparaginyl-tRNA synthase (glutamine-hydrolyzing) activity"/>
    <property type="evidence" value="ECO:0007669"/>
    <property type="project" value="RHEA"/>
</dbReference>
<evidence type="ECO:0000256" key="6">
    <source>
        <dbReference type="ARBA" id="ARBA00022917"/>
    </source>
</evidence>
<dbReference type="InterPro" id="IPR006075">
    <property type="entry name" value="Asn/Gln-tRNA_Trfase_suB/E_cat"/>
</dbReference>
<evidence type="ECO:0000256" key="2">
    <source>
        <dbReference type="ARBA" id="ARBA00011123"/>
    </source>
</evidence>
<keyword evidence="3 10" id="KW-0436">Ligase</keyword>
<dbReference type="AlphaFoldDB" id="A0A3E2BP60"/>